<sequence>MGRLHRAQVLLEPAQYRRLRRIAARRSLEEGRRVSVSQVIRELLDQALEKAESPEERARAALERLFMLGDAVRKRHPELLPEDWLNSDRDEHDDERFAHLFPGR</sequence>
<dbReference type="Proteomes" id="UP000002221">
    <property type="component" value="Chromosome"/>
</dbReference>
<dbReference type="AlphaFoldDB" id="D0MKC1"/>
<dbReference type="HOGENOM" id="CLU_2248025_0_0_10"/>
<dbReference type="KEGG" id="rmr:Rmar_1950"/>
<dbReference type="EMBL" id="CP001807">
    <property type="protein sequence ID" value="ACY48833.1"/>
    <property type="molecule type" value="Genomic_DNA"/>
</dbReference>
<name>D0MKC1_RHOM4</name>
<evidence type="ECO:0000313" key="1">
    <source>
        <dbReference type="EMBL" id="ACY48833.1"/>
    </source>
</evidence>
<dbReference type="STRING" id="518766.Rmar_1950"/>
<protein>
    <recommendedName>
        <fullName evidence="3">Ribbon-helix-helix protein CopG domain-containing protein</fullName>
    </recommendedName>
</protein>
<evidence type="ECO:0008006" key="3">
    <source>
        <dbReference type="Google" id="ProtNLM"/>
    </source>
</evidence>
<evidence type="ECO:0000313" key="2">
    <source>
        <dbReference type="Proteomes" id="UP000002221"/>
    </source>
</evidence>
<gene>
    <name evidence="1" type="ordered locus">Rmar_1950</name>
</gene>
<dbReference type="RefSeq" id="WP_012844444.1">
    <property type="nucleotide sequence ID" value="NC_013501.1"/>
</dbReference>
<reference evidence="1 2" key="1">
    <citation type="journal article" date="2009" name="Stand. Genomic Sci.">
        <title>Complete genome sequence of Rhodothermus marinus type strain (R-10).</title>
        <authorList>
            <person name="Nolan M."/>
            <person name="Tindall B.J."/>
            <person name="Pomrenke H."/>
            <person name="Lapidus A."/>
            <person name="Copeland A."/>
            <person name="Glavina Del Rio T."/>
            <person name="Lucas S."/>
            <person name="Chen F."/>
            <person name="Tice H."/>
            <person name="Cheng J.F."/>
            <person name="Saunders E."/>
            <person name="Han C."/>
            <person name="Bruce D."/>
            <person name="Goodwin L."/>
            <person name="Chain P."/>
            <person name="Pitluck S."/>
            <person name="Ovchinikova G."/>
            <person name="Pati A."/>
            <person name="Ivanova N."/>
            <person name="Mavromatis K."/>
            <person name="Chen A."/>
            <person name="Palaniappan K."/>
            <person name="Land M."/>
            <person name="Hauser L."/>
            <person name="Chang Y.J."/>
            <person name="Jeffries C.D."/>
            <person name="Brettin T."/>
            <person name="Goker M."/>
            <person name="Bristow J."/>
            <person name="Eisen J.A."/>
            <person name="Markowitz V."/>
            <person name="Hugenholtz P."/>
            <person name="Kyrpides N.C."/>
            <person name="Klenk H.P."/>
            <person name="Detter J.C."/>
        </authorList>
    </citation>
    <scope>NUCLEOTIDE SEQUENCE [LARGE SCALE GENOMIC DNA]</scope>
    <source>
        <strain evidence="2">ATCC 43812 / DSM 4252 / R-10</strain>
    </source>
</reference>
<proteinExistence type="predicted"/>
<accession>D0MKC1</accession>
<organism evidence="1 2">
    <name type="scientific">Rhodothermus marinus (strain ATCC 43812 / DSM 4252 / R-10)</name>
    <name type="common">Rhodothermus obamensis</name>
    <dbReference type="NCBI Taxonomy" id="518766"/>
    <lineage>
        <taxon>Bacteria</taxon>
        <taxon>Pseudomonadati</taxon>
        <taxon>Rhodothermota</taxon>
        <taxon>Rhodothermia</taxon>
        <taxon>Rhodothermales</taxon>
        <taxon>Rhodothermaceae</taxon>
        <taxon>Rhodothermus</taxon>
    </lineage>
</organism>
<keyword evidence="2" id="KW-1185">Reference proteome</keyword>